<accession>A0AAV0MTW1</accession>
<evidence type="ECO:0000259" key="15">
    <source>
        <dbReference type="SMART" id="SM00543"/>
    </source>
</evidence>
<protein>
    <recommendedName>
        <fullName evidence="4">Nuclear cap-binding protein subunit 1</fullName>
    </recommendedName>
    <alternativeName>
        <fullName evidence="11">80 kDa nuclear cap-binding protein</fullName>
    </alternativeName>
</protein>
<evidence type="ECO:0000256" key="5">
    <source>
        <dbReference type="ARBA" id="ARBA00022490"/>
    </source>
</evidence>
<evidence type="ECO:0000256" key="9">
    <source>
        <dbReference type="ARBA" id="ARBA00023187"/>
    </source>
</evidence>
<feature type="domain" description="MIF4G" evidence="15">
    <location>
        <begin position="33"/>
        <end position="255"/>
    </location>
</feature>
<keyword evidence="17" id="KW-1185">Reference proteome</keyword>
<evidence type="ECO:0000313" key="17">
    <source>
        <dbReference type="Proteomes" id="UP001154282"/>
    </source>
</evidence>
<dbReference type="GO" id="GO:0000184">
    <property type="term" value="P:nuclear-transcribed mRNA catabolic process, nonsense-mediated decay"/>
    <property type="evidence" value="ECO:0007669"/>
    <property type="project" value="TreeGrafter"/>
</dbReference>
<evidence type="ECO:0000256" key="13">
    <source>
        <dbReference type="SAM" id="Coils"/>
    </source>
</evidence>
<keyword evidence="9" id="KW-0508">mRNA splicing</keyword>
<evidence type="ECO:0000256" key="1">
    <source>
        <dbReference type="ARBA" id="ARBA00004123"/>
    </source>
</evidence>
<evidence type="ECO:0000256" key="11">
    <source>
        <dbReference type="ARBA" id="ARBA00030965"/>
    </source>
</evidence>
<evidence type="ECO:0000256" key="7">
    <source>
        <dbReference type="ARBA" id="ARBA00023042"/>
    </source>
</evidence>
<feature type="region of interest" description="Disordered" evidence="14">
    <location>
        <begin position="786"/>
        <end position="833"/>
    </location>
</feature>
<dbReference type="GO" id="GO:0000339">
    <property type="term" value="F:RNA cap binding"/>
    <property type="evidence" value="ECO:0007669"/>
    <property type="project" value="InterPro"/>
</dbReference>
<dbReference type="InterPro" id="IPR016024">
    <property type="entry name" value="ARM-type_fold"/>
</dbReference>
<comment type="similarity">
    <text evidence="3">Belongs to the NCBP1 family.</text>
</comment>
<evidence type="ECO:0000313" key="16">
    <source>
        <dbReference type="EMBL" id="CAI0450222.1"/>
    </source>
</evidence>
<evidence type="ECO:0000256" key="4">
    <source>
        <dbReference type="ARBA" id="ARBA00019879"/>
    </source>
</evidence>
<comment type="subcellular location">
    <subcellularLocation>
        <location evidence="2">Cytoplasm</location>
    </subcellularLocation>
    <subcellularLocation>
        <location evidence="1">Nucleus</location>
    </subcellularLocation>
</comment>
<dbReference type="Gene3D" id="1.25.40.180">
    <property type="match status" value="3"/>
</dbReference>
<dbReference type="GO" id="GO:0008380">
    <property type="term" value="P:RNA splicing"/>
    <property type="evidence" value="ECO:0007669"/>
    <property type="project" value="UniProtKB-KW"/>
</dbReference>
<evidence type="ECO:0000256" key="10">
    <source>
        <dbReference type="ARBA" id="ARBA00023242"/>
    </source>
</evidence>
<dbReference type="Proteomes" id="UP001154282">
    <property type="component" value="Unassembled WGS sequence"/>
</dbReference>
<evidence type="ECO:0000256" key="12">
    <source>
        <dbReference type="ARBA" id="ARBA00063743"/>
    </source>
</evidence>
<keyword evidence="7" id="KW-0506">mRNA capping</keyword>
<comment type="subunit">
    <text evidence="12">Component of the nuclear cap-binding complex (CBC), a heterodimer composed of ABH1/CBP80 and CBP20 that interacts with m7GpppG-capped RNA.</text>
</comment>
<reference evidence="16" key="1">
    <citation type="submission" date="2022-08" db="EMBL/GenBank/DDBJ databases">
        <authorList>
            <person name="Gutierrez-Valencia J."/>
        </authorList>
    </citation>
    <scope>NUCLEOTIDE SEQUENCE</scope>
</reference>
<dbReference type="InterPro" id="IPR015174">
    <property type="entry name" value="MIF4G-like_typ-2"/>
</dbReference>
<dbReference type="PANTHER" id="PTHR12412">
    <property type="entry name" value="CAP BINDING PROTEIN"/>
    <property type="match status" value="1"/>
</dbReference>
<keyword evidence="6" id="KW-0507">mRNA processing</keyword>
<dbReference type="GO" id="GO:0006406">
    <property type="term" value="P:mRNA export from nucleus"/>
    <property type="evidence" value="ECO:0007669"/>
    <property type="project" value="InterPro"/>
</dbReference>
<dbReference type="Pfam" id="PF09088">
    <property type="entry name" value="MIF4G_like"/>
    <property type="match status" value="1"/>
</dbReference>
<dbReference type="InterPro" id="IPR027159">
    <property type="entry name" value="CBP80"/>
</dbReference>
<name>A0AAV0MTW1_9ROSI</name>
<dbReference type="Pfam" id="PF02854">
    <property type="entry name" value="MIF4G"/>
    <property type="match status" value="1"/>
</dbReference>
<comment type="caution">
    <text evidence="16">The sequence shown here is derived from an EMBL/GenBank/DDBJ whole genome shotgun (WGS) entry which is preliminary data.</text>
</comment>
<keyword evidence="13" id="KW-0175">Coiled coil</keyword>
<dbReference type="SMART" id="SM00543">
    <property type="entry name" value="MIF4G"/>
    <property type="match status" value="1"/>
</dbReference>
<dbReference type="FunFam" id="1.25.40.180:FF:000040">
    <property type="entry name" value="Nuclear cap-binding protein subunit 1"/>
    <property type="match status" value="1"/>
</dbReference>
<evidence type="ECO:0000256" key="3">
    <source>
        <dbReference type="ARBA" id="ARBA00007413"/>
    </source>
</evidence>
<dbReference type="GO" id="GO:0031047">
    <property type="term" value="P:regulatory ncRNA-mediated gene silencing"/>
    <property type="evidence" value="ECO:0007669"/>
    <property type="project" value="UniProtKB-KW"/>
</dbReference>
<gene>
    <name evidence="16" type="ORF">LITE_LOCUS30447</name>
</gene>
<evidence type="ECO:0000256" key="2">
    <source>
        <dbReference type="ARBA" id="ARBA00004496"/>
    </source>
</evidence>
<evidence type="ECO:0000256" key="8">
    <source>
        <dbReference type="ARBA" id="ARBA00023158"/>
    </source>
</evidence>
<dbReference type="GO" id="GO:0005846">
    <property type="term" value="C:nuclear cap binding complex"/>
    <property type="evidence" value="ECO:0007669"/>
    <property type="project" value="InterPro"/>
</dbReference>
<dbReference type="GO" id="GO:0005737">
    <property type="term" value="C:cytoplasm"/>
    <property type="evidence" value="ECO:0007669"/>
    <property type="project" value="UniProtKB-SubCell"/>
</dbReference>
<keyword evidence="10" id="KW-0539">Nucleus</keyword>
<dbReference type="AlphaFoldDB" id="A0AAV0MTW1"/>
<sequence>MQSPKPCSATSTSLHSHFVPDENNWEETMSSWRTLLLRIGNKCPEYGGSADVKEHIDTCYGVVRRELEHSAGDISSFLIECAEGLPHKIPLLGTVIGLLNLENEDFVKGVVETTQTRFQEALDSGNCDRIRVLMRFLTALMCSKVLQPASLVVAFETLLSSAATTVDEEKGNPSWQARGDFFVTCILSCLPWGGSELAEQVPEEMERVMVGVEAYLSIRTHNTDIGLSFFEDDDDLSAGEKDFLEDLWDRIKFLSSNGWKADSVPRPHLAFEAQLVGGKAHEFGPINAPEQPEPLSQLSGITYGREKHNAELKYPQRIRRLNIFPTGKSEDMQPIDRFIVEEYLLDVLLFLNGWFVNILRKECASNMVGLPVPFRYEYLMAETLFAQLLLLPQPPFRPLYYTLVIMDLCKALPGAFPAVVAGAVRALFEKIADLDMECRNRLILWFSHHLSNFQFIWPWEEWAYVLDLPKWAPQRVFVQEVLEREVRLSYWEKVKQSIENAPALEELLPPKGSPNFKYSVEDGREKTEYHAISAELSNKVKGRATAREVIAWIEETVLPAHGFESTLSVIVQTLLDIGSKSFTHLITVLERYGQVITRLCPDLEKQILLIAEVSSYWENSTQMTALAIDRMMGYRLLSNLAIIKWVFSPPNIEQFHISDRPWEILGNAISKTYNRMSDLRKEVLSLKKNVLVAEEAAARAKAELDASESKLTLMNGEPVMGDSPVKMKRLKSHADKAKEEEESVRDSLDTKEALLARATVENEELFLALYKNFSSVLKERLPDASKAQTLRDLKSTQGDEMAVDTDQPSTMEVDDENGGAKKSQSNGEGGSSNIYNIGEKEQWCLSTLGYIKSFSRQYASELWSHIEKLDAEVLTHDVHPLFRRAVYSGLRRPMNELSSE</sequence>
<keyword evidence="5" id="KW-0963">Cytoplasm</keyword>
<evidence type="ECO:0000256" key="14">
    <source>
        <dbReference type="SAM" id="MobiDB-lite"/>
    </source>
</evidence>
<dbReference type="PANTHER" id="PTHR12412:SF2">
    <property type="entry name" value="NUCLEAR CAP-BINDING PROTEIN SUBUNIT 1"/>
    <property type="match status" value="1"/>
</dbReference>
<dbReference type="Pfam" id="PF09090">
    <property type="entry name" value="MIF4G_like_2"/>
    <property type="match status" value="1"/>
</dbReference>
<feature type="coiled-coil region" evidence="13">
    <location>
        <begin position="676"/>
        <end position="747"/>
    </location>
</feature>
<dbReference type="FunFam" id="1.25.40.180:FF:000029">
    <property type="entry name" value="Nuclear cap-binding protein"/>
    <property type="match status" value="1"/>
</dbReference>
<dbReference type="GO" id="GO:0005634">
    <property type="term" value="C:nucleus"/>
    <property type="evidence" value="ECO:0007669"/>
    <property type="project" value="UniProtKB-SubCell"/>
</dbReference>
<evidence type="ECO:0000256" key="6">
    <source>
        <dbReference type="ARBA" id="ARBA00022664"/>
    </source>
</evidence>
<feature type="compositionally biased region" description="Polar residues" evidence="14">
    <location>
        <begin position="822"/>
        <end position="833"/>
    </location>
</feature>
<dbReference type="GO" id="GO:0003729">
    <property type="term" value="F:mRNA binding"/>
    <property type="evidence" value="ECO:0007669"/>
    <property type="project" value="TreeGrafter"/>
</dbReference>
<organism evidence="16 17">
    <name type="scientific">Linum tenue</name>
    <dbReference type="NCBI Taxonomy" id="586396"/>
    <lineage>
        <taxon>Eukaryota</taxon>
        <taxon>Viridiplantae</taxon>
        <taxon>Streptophyta</taxon>
        <taxon>Embryophyta</taxon>
        <taxon>Tracheophyta</taxon>
        <taxon>Spermatophyta</taxon>
        <taxon>Magnoliopsida</taxon>
        <taxon>eudicotyledons</taxon>
        <taxon>Gunneridae</taxon>
        <taxon>Pentapetalae</taxon>
        <taxon>rosids</taxon>
        <taxon>fabids</taxon>
        <taxon>Malpighiales</taxon>
        <taxon>Linaceae</taxon>
        <taxon>Linum</taxon>
    </lineage>
</organism>
<dbReference type="EMBL" id="CAMGYJ010000007">
    <property type="protein sequence ID" value="CAI0450222.1"/>
    <property type="molecule type" value="Genomic_DNA"/>
</dbReference>
<proteinExistence type="inferred from homology"/>
<keyword evidence="8" id="KW-0943">RNA-mediated gene silencing</keyword>
<dbReference type="SUPFAM" id="SSF48371">
    <property type="entry name" value="ARM repeat"/>
    <property type="match status" value="3"/>
</dbReference>
<dbReference type="InterPro" id="IPR015172">
    <property type="entry name" value="MIF4G-like_typ-1"/>
</dbReference>
<dbReference type="GO" id="GO:0006370">
    <property type="term" value="P:7-methylguanosine mRNA capping"/>
    <property type="evidence" value="ECO:0007669"/>
    <property type="project" value="UniProtKB-KW"/>
</dbReference>
<dbReference type="InterPro" id="IPR003890">
    <property type="entry name" value="MIF4G-like_typ-3"/>
</dbReference>